<dbReference type="GO" id="GO:0008033">
    <property type="term" value="P:tRNA processing"/>
    <property type="evidence" value="ECO:0007669"/>
    <property type="project" value="UniProtKB-KW"/>
</dbReference>
<dbReference type="PROSITE" id="PS51455">
    <property type="entry name" value="PIPK"/>
    <property type="match status" value="1"/>
</dbReference>
<dbReference type="GO" id="GO:0005886">
    <property type="term" value="C:plasma membrane"/>
    <property type="evidence" value="ECO:0007669"/>
    <property type="project" value="TreeGrafter"/>
</dbReference>
<dbReference type="SMART" id="SM00330">
    <property type="entry name" value="PIPKc"/>
    <property type="match status" value="1"/>
</dbReference>
<proteinExistence type="predicted"/>
<evidence type="ECO:0000313" key="3">
    <source>
        <dbReference type="EMBL" id="KAH7951872.1"/>
    </source>
</evidence>
<dbReference type="GO" id="GO:0005524">
    <property type="term" value="F:ATP binding"/>
    <property type="evidence" value="ECO:0007669"/>
    <property type="project" value="UniProtKB-UniRule"/>
</dbReference>
<dbReference type="InterPro" id="IPR036602">
    <property type="entry name" value="tRNA_yW-synthesising-like_sf"/>
</dbReference>
<dbReference type="PANTHER" id="PTHR23086:SF101">
    <property type="entry name" value="LP03320P-RELATED"/>
    <property type="match status" value="1"/>
</dbReference>
<sequence>MERSRTTVSSGKVDRLEGSNVTPAHHYSDFKFKAYAPVAFRYFRDLFSINTEGFLMSLCHEPLRELSNPGASGSTFYLTSNDEFIIKTVQHKEAEFLQNLLAGYYMNLNHNPRTLLPKFYGLYCYQCGGKSVRVVVMNNLLPSVVPMHQKFDLKGSTFKRKASKHERSKRFPTFKDLDFLEQHPDGILLETDTYNALMKTIQRDCQVLESFKIMDYSLLIGIHNIDQAAKEQVVSSFNVHGTEFLNMEVMVIHVAFVPALHKYMKICPLTHTHFFSKFCQEMAPTRFQLKGAKDEVKLDPPAGAEEDSISKPAGSVLTQNKVTNRQRLANFSTAMESIQADVEPIDHDEDVPTGGIPAKNSKGERLLLFIGVIDILQSYRLLKKLEHTWKSMFHDKSDVGKPAAKKGCQWHLVTHDLLTQDELDKTLATVNKSATLKFEPFILHVRCHTLDAAQKLLAVSIGAGCRNSGIMLSKSGKVHVSMEFLA</sequence>
<dbReference type="SUPFAM" id="SSF111278">
    <property type="entry name" value="SSo0622-like"/>
    <property type="match status" value="1"/>
</dbReference>
<dbReference type="PANTHER" id="PTHR23086">
    <property type="entry name" value="PHOSPHATIDYLINOSITOL-4-PHOSPHATE 5-KINASE"/>
    <property type="match status" value="1"/>
</dbReference>
<dbReference type="Pfam" id="PF01504">
    <property type="entry name" value="PIP5K"/>
    <property type="match status" value="1"/>
</dbReference>
<keyword evidence="1" id="KW-0418">Kinase</keyword>
<dbReference type="InterPro" id="IPR027483">
    <property type="entry name" value="PInositol-4-P-4/5-kinase_C_sf"/>
</dbReference>
<dbReference type="AlphaFoldDB" id="A0A9D4PRV0"/>
<dbReference type="VEuPathDB" id="VectorBase:RSAN_041279"/>
<organism evidence="3 4">
    <name type="scientific">Rhipicephalus sanguineus</name>
    <name type="common">Brown dog tick</name>
    <name type="synonym">Ixodes sanguineus</name>
    <dbReference type="NCBI Taxonomy" id="34632"/>
    <lineage>
        <taxon>Eukaryota</taxon>
        <taxon>Metazoa</taxon>
        <taxon>Ecdysozoa</taxon>
        <taxon>Arthropoda</taxon>
        <taxon>Chelicerata</taxon>
        <taxon>Arachnida</taxon>
        <taxon>Acari</taxon>
        <taxon>Parasitiformes</taxon>
        <taxon>Ixodida</taxon>
        <taxon>Ixodoidea</taxon>
        <taxon>Ixodidae</taxon>
        <taxon>Rhipicephalinae</taxon>
        <taxon>Rhipicephalus</taxon>
        <taxon>Rhipicephalus</taxon>
    </lineage>
</organism>
<dbReference type="GO" id="GO:0046854">
    <property type="term" value="P:phosphatidylinositol phosphate biosynthetic process"/>
    <property type="evidence" value="ECO:0007669"/>
    <property type="project" value="TreeGrafter"/>
</dbReference>
<reference evidence="3" key="1">
    <citation type="journal article" date="2020" name="Cell">
        <title>Large-Scale Comparative Analyses of Tick Genomes Elucidate Their Genetic Diversity and Vector Capacities.</title>
        <authorList>
            <consortium name="Tick Genome and Microbiome Consortium (TIGMIC)"/>
            <person name="Jia N."/>
            <person name="Wang J."/>
            <person name="Shi W."/>
            <person name="Du L."/>
            <person name="Sun Y."/>
            <person name="Zhan W."/>
            <person name="Jiang J.F."/>
            <person name="Wang Q."/>
            <person name="Zhang B."/>
            <person name="Ji P."/>
            <person name="Bell-Sakyi L."/>
            <person name="Cui X.M."/>
            <person name="Yuan T.T."/>
            <person name="Jiang B.G."/>
            <person name="Yang W.F."/>
            <person name="Lam T.T."/>
            <person name="Chang Q.C."/>
            <person name="Ding S.J."/>
            <person name="Wang X.J."/>
            <person name="Zhu J.G."/>
            <person name="Ruan X.D."/>
            <person name="Zhao L."/>
            <person name="Wei J.T."/>
            <person name="Ye R.Z."/>
            <person name="Que T.C."/>
            <person name="Du C.H."/>
            <person name="Zhou Y.H."/>
            <person name="Cheng J.X."/>
            <person name="Dai P.F."/>
            <person name="Guo W.B."/>
            <person name="Han X.H."/>
            <person name="Huang E.J."/>
            <person name="Li L.F."/>
            <person name="Wei W."/>
            <person name="Gao Y.C."/>
            <person name="Liu J.Z."/>
            <person name="Shao H.Z."/>
            <person name="Wang X."/>
            <person name="Wang C.C."/>
            <person name="Yang T.C."/>
            <person name="Huo Q.B."/>
            <person name="Li W."/>
            <person name="Chen H.Y."/>
            <person name="Chen S.E."/>
            <person name="Zhou L.G."/>
            <person name="Ni X.B."/>
            <person name="Tian J.H."/>
            <person name="Sheng Y."/>
            <person name="Liu T."/>
            <person name="Pan Y.S."/>
            <person name="Xia L.Y."/>
            <person name="Li J."/>
            <person name="Zhao F."/>
            <person name="Cao W.C."/>
        </authorList>
    </citation>
    <scope>NUCLEOTIDE SEQUENCE</scope>
    <source>
        <strain evidence="3">Rsan-2018</strain>
    </source>
</reference>
<gene>
    <name evidence="3" type="ORF">HPB52_014402</name>
</gene>
<reference evidence="3" key="2">
    <citation type="submission" date="2021-09" db="EMBL/GenBank/DDBJ databases">
        <authorList>
            <person name="Jia N."/>
            <person name="Wang J."/>
            <person name="Shi W."/>
            <person name="Du L."/>
            <person name="Sun Y."/>
            <person name="Zhan W."/>
            <person name="Jiang J."/>
            <person name="Wang Q."/>
            <person name="Zhang B."/>
            <person name="Ji P."/>
            <person name="Sakyi L.B."/>
            <person name="Cui X."/>
            <person name="Yuan T."/>
            <person name="Jiang B."/>
            <person name="Yang W."/>
            <person name="Lam T.T.-Y."/>
            <person name="Chang Q."/>
            <person name="Ding S."/>
            <person name="Wang X."/>
            <person name="Zhu J."/>
            <person name="Ruan X."/>
            <person name="Zhao L."/>
            <person name="Wei J."/>
            <person name="Que T."/>
            <person name="Du C."/>
            <person name="Cheng J."/>
            <person name="Dai P."/>
            <person name="Han X."/>
            <person name="Huang E."/>
            <person name="Gao Y."/>
            <person name="Liu J."/>
            <person name="Shao H."/>
            <person name="Ye R."/>
            <person name="Li L."/>
            <person name="Wei W."/>
            <person name="Wang X."/>
            <person name="Wang C."/>
            <person name="Huo Q."/>
            <person name="Li W."/>
            <person name="Guo W."/>
            <person name="Chen H."/>
            <person name="Chen S."/>
            <person name="Zhou L."/>
            <person name="Zhou L."/>
            <person name="Ni X."/>
            <person name="Tian J."/>
            <person name="Zhou Y."/>
            <person name="Sheng Y."/>
            <person name="Liu T."/>
            <person name="Pan Y."/>
            <person name="Xia L."/>
            <person name="Li J."/>
            <person name="Zhao F."/>
            <person name="Cao W."/>
        </authorList>
    </citation>
    <scope>NUCLEOTIDE SEQUENCE</scope>
    <source>
        <strain evidence="3">Rsan-2018</strain>
        <tissue evidence="3">Larvae</tissue>
    </source>
</reference>
<protein>
    <recommendedName>
        <fullName evidence="2">PIPK domain-containing protein</fullName>
    </recommendedName>
</protein>
<dbReference type="InterPro" id="IPR002498">
    <property type="entry name" value="PInositol-4-P-4/5-kinase_core"/>
</dbReference>
<dbReference type="Gene3D" id="3.30.810.10">
    <property type="entry name" value="2-Layer Sandwich"/>
    <property type="match status" value="1"/>
</dbReference>
<dbReference type="SUPFAM" id="SSF56104">
    <property type="entry name" value="SAICAR synthase-like"/>
    <property type="match status" value="1"/>
</dbReference>
<keyword evidence="1" id="KW-0067">ATP-binding</keyword>
<feature type="domain" description="PIPK" evidence="2">
    <location>
        <begin position="1"/>
        <end position="417"/>
    </location>
</feature>
<dbReference type="GO" id="GO:0032259">
    <property type="term" value="P:methylation"/>
    <property type="evidence" value="ECO:0007669"/>
    <property type="project" value="UniProtKB-KW"/>
</dbReference>
<keyword evidence="4" id="KW-1185">Reference proteome</keyword>
<evidence type="ECO:0000259" key="2">
    <source>
        <dbReference type="PROSITE" id="PS51455"/>
    </source>
</evidence>
<dbReference type="EMBL" id="JABSTV010001251">
    <property type="protein sequence ID" value="KAH7951872.1"/>
    <property type="molecule type" value="Genomic_DNA"/>
</dbReference>
<dbReference type="GO" id="GO:0016308">
    <property type="term" value="F:1-phosphatidylinositol-4-phosphate 5-kinase activity"/>
    <property type="evidence" value="ECO:0007669"/>
    <property type="project" value="TreeGrafter"/>
</dbReference>
<evidence type="ECO:0000313" key="4">
    <source>
        <dbReference type="Proteomes" id="UP000821837"/>
    </source>
</evidence>
<dbReference type="Proteomes" id="UP000821837">
    <property type="component" value="Chromosome 5"/>
</dbReference>
<dbReference type="Gene3D" id="3.30.800.10">
    <property type="entry name" value="Phosphatidylinositol Phosphate Kinase II Beta"/>
    <property type="match status" value="1"/>
</dbReference>
<dbReference type="InterPro" id="IPR027484">
    <property type="entry name" value="PInositol-4-P-5-kinase_N"/>
</dbReference>
<dbReference type="GO" id="GO:0008168">
    <property type="term" value="F:methyltransferase activity"/>
    <property type="evidence" value="ECO:0007669"/>
    <property type="project" value="UniProtKB-KW"/>
</dbReference>
<name>A0A9D4PRV0_RHISA</name>
<dbReference type="InterPro" id="IPR023610">
    <property type="entry name" value="PInositol-4/5-P-5/4-kinase"/>
</dbReference>
<dbReference type="CDD" id="cd17301">
    <property type="entry name" value="PIPKc_PIP5KI"/>
    <property type="match status" value="1"/>
</dbReference>
<comment type="caution">
    <text evidence="3">The sequence shown here is derived from an EMBL/GenBank/DDBJ whole genome shotgun (WGS) entry which is preliminary data.</text>
</comment>
<dbReference type="Gene3D" id="3.30.1960.10">
    <property type="entry name" value="tRNA wybutosine-synthesizing-like"/>
    <property type="match status" value="1"/>
</dbReference>
<keyword evidence="1" id="KW-0547">Nucleotide-binding</keyword>
<keyword evidence="1" id="KW-0808">Transferase</keyword>
<accession>A0A9D4PRV0</accession>
<evidence type="ECO:0000256" key="1">
    <source>
        <dbReference type="PROSITE-ProRule" id="PRU00781"/>
    </source>
</evidence>